<feature type="transmembrane region" description="Helical" evidence="2">
    <location>
        <begin position="437"/>
        <end position="457"/>
    </location>
</feature>
<accession>A0A285N5K1</accession>
<dbReference type="RefSeq" id="WP_097007659.1">
    <property type="nucleotide sequence ID" value="NZ_OBEJ01000001.1"/>
</dbReference>
<organism evidence="3 4">
    <name type="scientific">Natronoarchaeum philippinense</name>
    <dbReference type="NCBI Taxonomy" id="558529"/>
    <lineage>
        <taxon>Archaea</taxon>
        <taxon>Methanobacteriati</taxon>
        <taxon>Methanobacteriota</taxon>
        <taxon>Stenosarchaea group</taxon>
        <taxon>Halobacteria</taxon>
        <taxon>Halobacteriales</taxon>
        <taxon>Natronoarchaeaceae</taxon>
    </lineage>
</organism>
<keyword evidence="2" id="KW-0812">Transmembrane</keyword>
<evidence type="ECO:0000313" key="4">
    <source>
        <dbReference type="Proteomes" id="UP000219453"/>
    </source>
</evidence>
<sequence length="589" mass="61420">MTEPAEPDGAPADPDTPGSVTVVGTAHVSAESAARVEDEIRESRPDVVAVELDEGRYRQMKGEAAADIEAKDLLGGNTVFQFLAYWMLSYVQSRMGDRFDIEPGADMKAATETAEELGLGVALVDRDIQVTMQRFWTRLTLGEKFKLIGGLAVGITDPLTLGLVGGAGVGMALGALFGQFLAPALGLGGLFTLGVTSTAALQLLGGLVGGAVFGLGVGLFVLPSIRPPGPLGDAIDGFSFRLLLGVLAGAGAGVALAFGNPLPAGVVGSGSFVAVGETVIRLLSGAALGGLVGIALGAVAGLVLGTGVEEVDDELDEEFDIESLTDGDVVSAMMEEFRRFSPGGAEALIDERDAFIASRLDTLRSQGYDVVAVVGAGHRAGIERYLDAPEELPDIESISGTASGRRFSIGKVVGYLFTLGFAAFFFLLLMAGVQDTFLLQLFGAWFLINGVFAFGMARLAGARWLSAGVGGAVAWLTSINPMLAPGWFAGYVELRQRPVNVSDIQRLNEILDDTESPLPDLLQRMFDVPLFRLIMVVAMTNIGSIIASFLFATVVVPAMAPEIGGISGITSELLSGARNSAELIVEAVR</sequence>
<keyword evidence="4" id="KW-1185">Reference proteome</keyword>
<feature type="region of interest" description="Disordered" evidence="1">
    <location>
        <begin position="1"/>
        <end position="21"/>
    </location>
</feature>
<feature type="transmembrane region" description="Helical" evidence="2">
    <location>
        <begin position="464"/>
        <end position="488"/>
    </location>
</feature>
<keyword evidence="2" id="KW-1133">Transmembrane helix</keyword>
<dbReference type="Proteomes" id="UP000219453">
    <property type="component" value="Unassembled WGS sequence"/>
</dbReference>
<dbReference type="EMBL" id="OBEJ01000001">
    <property type="protein sequence ID" value="SNZ04722.1"/>
    <property type="molecule type" value="Genomic_DNA"/>
</dbReference>
<keyword evidence="2" id="KW-0472">Membrane</keyword>
<dbReference type="PANTHER" id="PTHR21530:SF7">
    <property type="entry name" value="TRAB DOMAIN-CONTAINING PROTEIN"/>
    <property type="match status" value="1"/>
</dbReference>
<dbReference type="AlphaFoldDB" id="A0A285N5K1"/>
<feature type="transmembrane region" description="Helical" evidence="2">
    <location>
        <begin position="412"/>
        <end position="431"/>
    </location>
</feature>
<feature type="transmembrane region" description="Helical" evidence="2">
    <location>
        <begin position="279"/>
        <end position="304"/>
    </location>
</feature>
<evidence type="ECO:0000256" key="2">
    <source>
        <dbReference type="SAM" id="Phobius"/>
    </source>
</evidence>
<dbReference type="PANTHER" id="PTHR21530">
    <property type="entry name" value="PHEROMONE SHUTDOWN PROTEIN"/>
    <property type="match status" value="1"/>
</dbReference>
<dbReference type="InterPro" id="IPR046345">
    <property type="entry name" value="TraB_PrgY-like"/>
</dbReference>
<feature type="compositionally biased region" description="Low complexity" evidence="1">
    <location>
        <begin position="1"/>
        <end position="18"/>
    </location>
</feature>
<dbReference type="InterPro" id="IPR002816">
    <property type="entry name" value="TraB/PrgY/GumN_fam"/>
</dbReference>
<dbReference type="CDD" id="cd14726">
    <property type="entry name" value="TraB_PrgY-like"/>
    <property type="match status" value="1"/>
</dbReference>
<dbReference type="OrthoDB" id="185689at2157"/>
<proteinExistence type="predicted"/>
<dbReference type="Pfam" id="PF01963">
    <property type="entry name" value="TraB_PrgY_gumN"/>
    <property type="match status" value="2"/>
</dbReference>
<gene>
    <name evidence="3" type="ORF">SAMN06269185_0656</name>
</gene>
<evidence type="ECO:0000313" key="3">
    <source>
        <dbReference type="EMBL" id="SNZ04722.1"/>
    </source>
</evidence>
<reference evidence="3 4" key="1">
    <citation type="submission" date="2017-09" db="EMBL/GenBank/DDBJ databases">
        <authorList>
            <person name="Ehlers B."/>
            <person name="Leendertz F.H."/>
        </authorList>
    </citation>
    <scope>NUCLEOTIDE SEQUENCE [LARGE SCALE GENOMIC DNA]</scope>
    <source>
        <strain evidence="3 4">DSM 27208</strain>
    </source>
</reference>
<name>A0A285N5K1_NATPI</name>
<evidence type="ECO:0000256" key="1">
    <source>
        <dbReference type="SAM" id="MobiDB-lite"/>
    </source>
</evidence>
<feature type="transmembrane region" description="Helical" evidence="2">
    <location>
        <begin position="242"/>
        <end position="259"/>
    </location>
</feature>
<feature type="transmembrane region" description="Helical" evidence="2">
    <location>
        <begin position="201"/>
        <end position="222"/>
    </location>
</feature>
<protein>
    <submittedName>
        <fullName evidence="3">TraB family protein</fullName>
    </submittedName>
</protein>
<feature type="transmembrane region" description="Helical" evidence="2">
    <location>
        <begin position="530"/>
        <end position="556"/>
    </location>
</feature>